<dbReference type="KEGG" id="ehx:EMIHUDRAFT_214166"/>
<dbReference type="EnsemblProtists" id="EOD11840">
    <property type="protein sequence ID" value="EOD11840"/>
    <property type="gene ID" value="EMIHUDRAFT_214166"/>
</dbReference>
<name>A0A0D3IKQ5_EMIH1</name>
<dbReference type="Gene3D" id="3.40.50.150">
    <property type="entry name" value="Vaccinia Virus protein VP39"/>
    <property type="match status" value="1"/>
</dbReference>
<accession>A0A0D3IKQ5</accession>
<dbReference type="AlphaFoldDB" id="A0A0D3IKQ5"/>
<dbReference type="SUPFAM" id="SSF53335">
    <property type="entry name" value="S-adenosyl-L-methionine-dependent methyltransferases"/>
    <property type="match status" value="1"/>
</dbReference>
<dbReference type="Proteomes" id="UP000013827">
    <property type="component" value="Unassembled WGS sequence"/>
</dbReference>
<protein>
    <recommendedName>
        <fullName evidence="1">Methyltransferase FkbM domain-containing protein</fullName>
    </recommendedName>
</protein>
<proteinExistence type="predicted"/>
<dbReference type="GO" id="GO:0016197">
    <property type="term" value="P:endosomal transport"/>
    <property type="evidence" value="ECO:0007669"/>
    <property type="project" value="TreeGrafter"/>
</dbReference>
<reference evidence="3" key="1">
    <citation type="journal article" date="2013" name="Nature">
        <title>Pan genome of the phytoplankton Emiliania underpins its global distribution.</title>
        <authorList>
            <person name="Read B.A."/>
            <person name="Kegel J."/>
            <person name="Klute M.J."/>
            <person name="Kuo A."/>
            <person name="Lefebvre S.C."/>
            <person name="Maumus F."/>
            <person name="Mayer C."/>
            <person name="Miller J."/>
            <person name="Monier A."/>
            <person name="Salamov A."/>
            <person name="Young J."/>
            <person name="Aguilar M."/>
            <person name="Claverie J.M."/>
            <person name="Frickenhaus S."/>
            <person name="Gonzalez K."/>
            <person name="Herman E.K."/>
            <person name="Lin Y.C."/>
            <person name="Napier J."/>
            <person name="Ogata H."/>
            <person name="Sarno A.F."/>
            <person name="Shmutz J."/>
            <person name="Schroeder D."/>
            <person name="de Vargas C."/>
            <person name="Verret F."/>
            <person name="von Dassow P."/>
            <person name="Valentin K."/>
            <person name="Van de Peer Y."/>
            <person name="Wheeler G."/>
            <person name="Dacks J.B."/>
            <person name="Delwiche C.F."/>
            <person name="Dyhrman S.T."/>
            <person name="Glockner G."/>
            <person name="John U."/>
            <person name="Richards T."/>
            <person name="Worden A.Z."/>
            <person name="Zhang X."/>
            <person name="Grigoriev I.V."/>
            <person name="Allen A.E."/>
            <person name="Bidle K."/>
            <person name="Borodovsky M."/>
            <person name="Bowler C."/>
            <person name="Brownlee C."/>
            <person name="Cock J.M."/>
            <person name="Elias M."/>
            <person name="Gladyshev V.N."/>
            <person name="Groth M."/>
            <person name="Guda C."/>
            <person name="Hadaegh A."/>
            <person name="Iglesias-Rodriguez M.D."/>
            <person name="Jenkins J."/>
            <person name="Jones B.M."/>
            <person name="Lawson T."/>
            <person name="Leese F."/>
            <person name="Lindquist E."/>
            <person name="Lobanov A."/>
            <person name="Lomsadze A."/>
            <person name="Malik S.B."/>
            <person name="Marsh M.E."/>
            <person name="Mackinder L."/>
            <person name="Mock T."/>
            <person name="Mueller-Roeber B."/>
            <person name="Pagarete A."/>
            <person name="Parker M."/>
            <person name="Probert I."/>
            <person name="Quesneville H."/>
            <person name="Raines C."/>
            <person name="Rensing S.A."/>
            <person name="Riano-Pachon D.M."/>
            <person name="Richier S."/>
            <person name="Rokitta S."/>
            <person name="Shiraiwa Y."/>
            <person name="Soanes D.M."/>
            <person name="van der Giezen M."/>
            <person name="Wahlund T.M."/>
            <person name="Williams B."/>
            <person name="Wilson W."/>
            <person name="Wolfe G."/>
            <person name="Wurch L.L."/>
        </authorList>
    </citation>
    <scope>NUCLEOTIDE SEQUENCE</scope>
</reference>
<dbReference type="Pfam" id="PF05050">
    <property type="entry name" value="Methyltransf_21"/>
    <property type="match status" value="1"/>
</dbReference>
<dbReference type="PANTHER" id="PTHR34009:SF2">
    <property type="entry name" value="PROTEIN STAR"/>
    <property type="match status" value="1"/>
</dbReference>
<evidence type="ECO:0000313" key="2">
    <source>
        <dbReference type="EnsemblProtists" id="EOD11840"/>
    </source>
</evidence>
<organism evidence="2 3">
    <name type="scientific">Emiliania huxleyi (strain CCMP1516)</name>
    <dbReference type="NCBI Taxonomy" id="280463"/>
    <lineage>
        <taxon>Eukaryota</taxon>
        <taxon>Haptista</taxon>
        <taxon>Haptophyta</taxon>
        <taxon>Prymnesiophyceae</taxon>
        <taxon>Isochrysidales</taxon>
        <taxon>Noelaerhabdaceae</taxon>
        <taxon>Emiliania</taxon>
    </lineage>
</organism>
<dbReference type="InterPro" id="IPR029063">
    <property type="entry name" value="SAM-dependent_MTases_sf"/>
</dbReference>
<dbReference type="HOGENOM" id="CLU_697250_0_0_1"/>
<dbReference type="GO" id="GO:0005789">
    <property type="term" value="C:endoplasmic reticulum membrane"/>
    <property type="evidence" value="ECO:0007669"/>
    <property type="project" value="TreeGrafter"/>
</dbReference>
<dbReference type="GO" id="GO:0006888">
    <property type="term" value="P:endoplasmic reticulum to Golgi vesicle-mediated transport"/>
    <property type="evidence" value="ECO:0007669"/>
    <property type="project" value="TreeGrafter"/>
</dbReference>
<evidence type="ECO:0000259" key="1">
    <source>
        <dbReference type="Pfam" id="PF05050"/>
    </source>
</evidence>
<dbReference type="GO" id="GO:0005794">
    <property type="term" value="C:Golgi apparatus"/>
    <property type="evidence" value="ECO:0007669"/>
    <property type="project" value="TreeGrafter"/>
</dbReference>
<dbReference type="GO" id="GO:0031902">
    <property type="term" value="C:late endosome membrane"/>
    <property type="evidence" value="ECO:0007669"/>
    <property type="project" value="TreeGrafter"/>
</dbReference>
<dbReference type="GO" id="GO:0005886">
    <property type="term" value="C:plasma membrane"/>
    <property type="evidence" value="ECO:0007669"/>
    <property type="project" value="TreeGrafter"/>
</dbReference>
<dbReference type="RefSeq" id="XP_005764269.1">
    <property type="nucleotide sequence ID" value="XM_005764212.1"/>
</dbReference>
<dbReference type="GeneID" id="17257943"/>
<dbReference type="NCBIfam" id="TIGR01444">
    <property type="entry name" value="fkbM_fam"/>
    <property type="match status" value="1"/>
</dbReference>
<evidence type="ECO:0000313" key="3">
    <source>
        <dbReference type="Proteomes" id="UP000013827"/>
    </source>
</evidence>
<dbReference type="InterPro" id="IPR006342">
    <property type="entry name" value="FkbM_mtfrase"/>
</dbReference>
<feature type="domain" description="Methyltransferase FkbM" evidence="1">
    <location>
        <begin position="162"/>
        <end position="301"/>
    </location>
</feature>
<dbReference type="InterPro" id="IPR053202">
    <property type="entry name" value="EGF_Rcpt_Signaling_Reg"/>
</dbReference>
<reference evidence="2" key="2">
    <citation type="submission" date="2024-10" db="UniProtKB">
        <authorList>
            <consortium name="EnsemblProtists"/>
        </authorList>
    </citation>
    <scope>IDENTIFICATION</scope>
</reference>
<sequence>MSSTAEPLVCLGAYRCLPLSKARRITKQGWLDALPNVSLRDNFDANCLLCDEPEVRNAMRCSPAHPKELWNVSGAVSDVSELLNGLDWTDQPQSRMGWVPSLLPGSQTLRVSDGWRSYAPKSHMAVVLPCSSARGEDAAVMRTFFTHVETAAPLPGGVFLEIGGYNGVTESQSWVLEGCLGWQGVLVEANPTSFRALRAARPASLNIHMAACATAGSLNFSQKSTTMAKIRSSHDRKSGDGPSEQMVPVPCAPLGPVLTELGVDAIDFLSVDVEGVETLVLRSLVTSAQSLTLGVVLVEVRGDGQRRGIMELLLGVGMRYVGCIFGRPSPTNEVISDCFVNVSHLASRFPASRALKMRRKHGLAYRVGRPHTSSPSPAKSKWAARTIIDGYDLADTSCPSRCGAF</sequence>
<keyword evidence="3" id="KW-1185">Reference proteome</keyword>
<dbReference type="PaxDb" id="2903-EOD11840"/>
<dbReference type="PANTHER" id="PTHR34009">
    <property type="entry name" value="PROTEIN STAR"/>
    <property type="match status" value="1"/>
</dbReference>